<name>A0A0E9V3X5_ANGAN</name>
<organism evidence="1">
    <name type="scientific">Anguilla anguilla</name>
    <name type="common">European freshwater eel</name>
    <name type="synonym">Muraena anguilla</name>
    <dbReference type="NCBI Taxonomy" id="7936"/>
    <lineage>
        <taxon>Eukaryota</taxon>
        <taxon>Metazoa</taxon>
        <taxon>Chordata</taxon>
        <taxon>Craniata</taxon>
        <taxon>Vertebrata</taxon>
        <taxon>Euteleostomi</taxon>
        <taxon>Actinopterygii</taxon>
        <taxon>Neopterygii</taxon>
        <taxon>Teleostei</taxon>
        <taxon>Anguilliformes</taxon>
        <taxon>Anguillidae</taxon>
        <taxon>Anguilla</taxon>
    </lineage>
</organism>
<dbReference type="AlphaFoldDB" id="A0A0E9V3X5"/>
<protein>
    <submittedName>
        <fullName evidence="1">Uncharacterized protein</fullName>
    </submittedName>
</protein>
<evidence type="ECO:0000313" key="1">
    <source>
        <dbReference type="EMBL" id="JAH72711.1"/>
    </source>
</evidence>
<sequence>MLICYTSFSRLQTITAFLYSFSSGPHNY</sequence>
<proteinExistence type="predicted"/>
<reference evidence="1" key="2">
    <citation type="journal article" date="2015" name="Fish Shellfish Immunol.">
        <title>Early steps in the European eel (Anguilla anguilla)-Vibrio vulnificus interaction in the gills: Role of the RtxA13 toxin.</title>
        <authorList>
            <person name="Callol A."/>
            <person name="Pajuelo D."/>
            <person name="Ebbesson L."/>
            <person name="Teles M."/>
            <person name="MacKenzie S."/>
            <person name="Amaro C."/>
        </authorList>
    </citation>
    <scope>NUCLEOTIDE SEQUENCE</scope>
</reference>
<accession>A0A0E9V3X5</accession>
<reference evidence="1" key="1">
    <citation type="submission" date="2014-11" db="EMBL/GenBank/DDBJ databases">
        <authorList>
            <person name="Amaro Gonzalez C."/>
        </authorList>
    </citation>
    <scope>NUCLEOTIDE SEQUENCE</scope>
</reference>
<dbReference type="EMBL" id="GBXM01035866">
    <property type="protein sequence ID" value="JAH72711.1"/>
    <property type="molecule type" value="Transcribed_RNA"/>
</dbReference>